<evidence type="ECO:0000313" key="3">
    <source>
        <dbReference type="EMBL" id="VDO13711.1"/>
    </source>
</evidence>
<dbReference type="InterPro" id="IPR027267">
    <property type="entry name" value="AH/BAR_dom_sf"/>
</dbReference>
<dbReference type="Proteomes" id="UP000278807">
    <property type="component" value="Unassembled WGS sequence"/>
</dbReference>
<dbReference type="WBParaSite" id="HNAJ_0001267601-mRNA-1">
    <property type="protein sequence ID" value="HNAJ_0001267601-mRNA-1"/>
    <property type="gene ID" value="HNAJ_0001267601"/>
</dbReference>
<keyword evidence="4" id="KW-1185">Reference proteome</keyword>
<evidence type="ECO:0000313" key="4">
    <source>
        <dbReference type="Proteomes" id="UP000278807"/>
    </source>
</evidence>
<dbReference type="GO" id="GO:0032588">
    <property type="term" value="C:trans-Golgi network membrane"/>
    <property type="evidence" value="ECO:0007669"/>
    <property type="project" value="TreeGrafter"/>
</dbReference>
<evidence type="ECO:0000313" key="5">
    <source>
        <dbReference type="WBParaSite" id="HNAJ_0001267601-mRNA-1"/>
    </source>
</evidence>
<proteinExistence type="predicted"/>
<dbReference type="GO" id="GO:0034315">
    <property type="term" value="P:regulation of Arp2/3 complex-mediated actin nucleation"/>
    <property type="evidence" value="ECO:0007669"/>
    <property type="project" value="TreeGrafter"/>
</dbReference>
<protein>
    <submittedName>
        <fullName evidence="5">AH domain-containing protein</fullName>
    </submittedName>
</protein>
<dbReference type="Gene3D" id="1.20.1270.60">
    <property type="entry name" value="Arfaptin homology (AH) domain/BAR domain"/>
    <property type="match status" value="1"/>
</dbReference>
<dbReference type="PANTHER" id="PTHR12141">
    <property type="entry name" value="ARFAPTIN-RELATED"/>
    <property type="match status" value="1"/>
</dbReference>
<dbReference type="PROSITE" id="PS50870">
    <property type="entry name" value="AH"/>
    <property type="match status" value="1"/>
</dbReference>
<name>A0A0R3TXT1_RODNA</name>
<dbReference type="GO" id="GO:0005543">
    <property type="term" value="F:phospholipid binding"/>
    <property type="evidence" value="ECO:0007669"/>
    <property type="project" value="TreeGrafter"/>
</dbReference>
<dbReference type="STRING" id="102285.A0A0R3TXT1"/>
<dbReference type="GO" id="GO:0019904">
    <property type="term" value="F:protein domain specific binding"/>
    <property type="evidence" value="ECO:0007669"/>
    <property type="project" value="InterPro"/>
</dbReference>
<reference evidence="3 4" key="2">
    <citation type="submission" date="2018-11" db="EMBL/GenBank/DDBJ databases">
        <authorList>
            <consortium name="Pathogen Informatics"/>
        </authorList>
    </citation>
    <scope>NUCLEOTIDE SEQUENCE [LARGE SCALE GENOMIC DNA]</scope>
</reference>
<feature type="compositionally biased region" description="Polar residues" evidence="1">
    <location>
        <begin position="52"/>
        <end position="62"/>
    </location>
</feature>
<organism evidence="5">
    <name type="scientific">Rodentolepis nana</name>
    <name type="common">Dwarf tapeworm</name>
    <name type="synonym">Hymenolepis nana</name>
    <dbReference type="NCBI Taxonomy" id="102285"/>
    <lineage>
        <taxon>Eukaryota</taxon>
        <taxon>Metazoa</taxon>
        <taxon>Spiralia</taxon>
        <taxon>Lophotrochozoa</taxon>
        <taxon>Platyhelminthes</taxon>
        <taxon>Cestoda</taxon>
        <taxon>Eucestoda</taxon>
        <taxon>Cyclophyllidea</taxon>
        <taxon>Hymenolepididae</taxon>
        <taxon>Rodentolepis</taxon>
    </lineage>
</organism>
<dbReference type="InterPro" id="IPR010504">
    <property type="entry name" value="AH_dom"/>
</dbReference>
<sequence>ALELFCDGLDTFCKKTVPDTLATIRQLEHARLIYDAHRNDLARLEAKASGKAISTGNSTPQPAFSEPPSEDLSATTAALQLELNVQQMRQKFAAQKEIYLTLKKDTDVKMKLLHENRTRVMRKHLGAVQAATLSYYANGFSALNEALKALMEQQHATPGDLQTHQETSFLEVDSPSPYSKVHETSDQHSPTQQQKPTYFAMTENGLEDGGNNYCERDVFND</sequence>
<dbReference type="OrthoDB" id="9994780at2759"/>
<dbReference type="PANTHER" id="PTHR12141:SF5">
    <property type="entry name" value="ARFAPTIN"/>
    <property type="match status" value="1"/>
</dbReference>
<reference evidence="5" key="1">
    <citation type="submission" date="2017-02" db="UniProtKB">
        <authorList>
            <consortium name="WormBaseParasite"/>
        </authorList>
    </citation>
    <scope>IDENTIFICATION</scope>
</reference>
<evidence type="ECO:0000259" key="2">
    <source>
        <dbReference type="PROSITE" id="PS50870"/>
    </source>
</evidence>
<feature type="region of interest" description="Disordered" evidence="1">
    <location>
        <begin position="172"/>
        <end position="196"/>
    </location>
</feature>
<dbReference type="GO" id="GO:0006886">
    <property type="term" value="P:intracellular protein transport"/>
    <property type="evidence" value="ECO:0007669"/>
    <property type="project" value="TreeGrafter"/>
</dbReference>
<dbReference type="EMBL" id="UZAE01014531">
    <property type="protein sequence ID" value="VDO13711.1"/>
    <property type="molecule type" value="Genomic_DNA"/>
</dbReference>
<accession>A0A0R3TXT1</accession>
<feature type="compositionally biased region" description="Polar residues" evidence="1">
    <location>
        <begin position="187"/>
        <end position="196"/>
    </location>
</feature>
<gene>
    <name evidence="3" type="ORF">HNAJ_LOCUS12654</name>
</gene>
<evidence type="ECO:0000256" key="1">
    <source>
        <dbReference type="SAM" id="MobiDB-lite"/>
    </source>
</evidence>
<dbReference type="SUPFAM" id="SSF103657">
    <property type="entry name" value="BAR/IMD domain-like"/>
    <property type="match status" value="1"/>
</dbReference>
<dbReference type="InterPro" id="IPR030798">
    <property type="entry name" value="Arfaptin_fam"/>
</dbReference>
<feature type="region of interest" description="Disordered" evidence="1">
    <location>
        <begin position="50"/>
        <end position="71"/>
    </location>
</feature>
<dbReference type="AlphaFoldDB" id="A0A0R3TXT1"/>
<dbReference type="Pfam" id="PF06456">
    <property type="entry name" value="Arfaptin"/>
    <property type="match status" value="1"/>
</dbReference>
<feature type="domain" description="AH" evidence="2">
    <location>
        <begin position="1"/>
        <end position="148"/>
    </location>
</feature>